<name>A0A5C6BDM6_9BACT</name>
<sequence length="343" mass="38350">MTKLTKKEKLQLVLELVALTTNQRAGFMAANGMPVSLSNKGQVRERVADALEDGEFGYEAIIAYLDSVVPWGKQHVYLFKGPKGSLTKTWKKKVWVMDHLKSNAAAIHELVGAPAFVGLPDELTPTSVDVTSKRFAIDMVRRREWFEREPEFDESSETLAGEPVELRAFVHRVVRNFVAFEWDLTTNTAMLRISQLAGGVRYENVKQEFATLVNDWLDLATFAIIDLHPSILKLLELEKKGSGITRAHDYEVLTTAGRSVSSSSYANDVSVFGEKLTDEVYNSITSTAVGNVGNFFWLPRTGNPLSEDLRVVLVGSKDRVNFTAPSNEKIVRSVLSDIRKHCR</sequence>
<protein>
    <submittedName>
        <fullName evidence="1">Uncharacterized protein</fullName>
    </submittedName>
</protein>
<dbReference type="RefSeq" id="WP_146409956.1">
    <property type="nucleotide sequence ID" value="NZ_SJPU01000009.1"/>
</dbReference>
<dbReference type="Proteomes" id="UP000319908">
    <property type="component" value="Unassembled WGS sequence"/>
</dbReference>
<reference evidence="1 2" key="1">
    <citation type="journal article" date="2020" name="Antonie Van Leeuwenhoek">
        <title>Rhodopirellula heiligendammensis sp. nov., Rhodopirellula pilleata sp. nov., and Rhodopirellula solitaria sp. nov. isolated from natural or artificial marine surfaces in Northern Germany and California, USA, and emended description of the genus Rhodopirellula.</title>
        <authorList>
            <person name="Kallscheuer N."/>
            <person name="Wiegand S."/>
            <person name="Jogler M."/>
            <person name="Boedeker C."/>
            <person name="Peeters S.H."/>
            <person name="Rast P."/>
            <person name="Heuer A."/>
            <person name="Jetten M.S.M."/>
            <person name="Rohde M."/>
            <person name="Jogler C."/>
        </authorList>
    </citation>
    <scope>NUCLEOTIDE SEQUENCE [LARGE SCALE GENOMIC DNA]</scope>
    <source>
        <strain evidence="1 2">Poly21</strain>
    </source>
</reference>
<dbReference type="AlphaFoldDB" id="A0A5C6BDM6"/>
<accession>A0A5C6BDM6</accession>
<proteinExistence type="predicted"/>
<organism evidence="1 2">
    <name type="scientific">Allorhodopirellula heiligendammensis</name>
    <dbReference type="NCBI Taxonomy" id="2714739"/>
    <lineage>
        <taxon>Bacteria</taxon>
        <taxon>Pseudomonadati</taxon>
        <taxon>Planctomycetota</taxon>
        <taxon>Planctomycetia</taxon>
        <taxon>Pirellulales</taxon>
        <taxon>Pirellulaceae</taxon>
        <taxon>Allorhodopirellula</taxon>
    </lineage>
</organism>
<comment type="caution">
    <text evidence="1">The sequence shown here is derived from an EMBL/GenBank/DDBJ whole genome shotgun (WGS) entry which is preliminary data.</text>
</comment>
<dbReference type="EMBL" id="SJPU01000009">
    <property type="protein sequence ID" value="TWU09727.1"/>
    <property type="molecule type" value="Genomic_DNA"/>
</dbReference>
<dbReference type="OrthoDB" id="260116at2"/>
<evidence type="ECO:0000313" key="2">
    <source>
        <dbReference type="Proteomes" id="UP000319908"/>
    </source>
</evidence>
<gene>
    <name evidence="1" type="ORF">Poly21_55320</name>
</gene>
<keyword evidence="2" id="KW-1185">Reference proteome</keyword>
<evidence type="ECO:0000313" key="1">
    <source>
        <dbReference type="EMBL" id="TWU09727.1"/>
    </source>
</evidence>